<evidence type="ECO:0000313" key="8">
    <source>
        <dbReference type="Proteomes" id="UP000196655"/>
    </source>
</evidence>
<name>A0A211ZI67_9PROT</name>
<accession>A0A211ZI67</accession>
<feature type="transmembrane region" description="Helical" evidence="5">
    <location>
        <begin position="42"/>
        <end position="62"/>
    </location>
</feature>
<dbReference type="EMBL" id="NHON01000045">
    <property type="protein sequence ID" value="OWJ64978.1"/>
    <property type="molecule type" value="Genomic_DNA"/>
</dbReference>
<dbReference type="RefSeq" id="WP_088153092.1">
    <property type="nucleotide sequence ID" value="NZ_NHON01000045.1"/>
</dbReference>
<evidence type="ECO:0000256" key="1">
    <source>
        <dbReference type="ARBA" id="ARBA00004370"/>
    </source>
</evidence>
<dbReference type="Pfam" id="PF07219">
    <property type="entry name" value="HemY_N"/>
    <property type="match status" value="1"/>
</dbReference>
<evidence type="ECO:0000259" key="6">
    <source>
        <dbReference type="Pfam" id="PF07219"/>
    </source>
</evidence>
<keyword evidence="3 5" id="KW-1133">Transmembrane helix</keyword>
<keyword evidence="2 5" id="KW-0812">Transmembrane</keyword>
<evidence type="ECO:0000256" key="2">
    <source>
        <dbReference type="ARBA" id="ARBA00022692"/>
    </source>
</evidence>
<dbReference type="SUPFAM" id="SSF48452">
    <property type="entry name" value="TPR-like"/>
    <property type="match status" value="2"/>
</dbReference>
<dbReference type="Proteomes" id="UP000196655">
    <property type="component" value="Unassembled WGS sequence"/>
</dbReference>
<feature type="domain" description="HemY N-terminal" evidence="6">
    <location>
        <begin position="26"/>
        <end position="132"/>
    </location>
</feature>
<evidence type="ECO:0000256" key="4">
    <source>
        <dbReference type="ARBA" id="ARBA00023136"/>
    </source>
</evidence>
<dbReference type="AlphaFoldDB" id="A0A211ZI67"/>
<dbReference type="OrthoDB" id="9798343at2"/>
<dbReference type="Gene3D" id="1.25.40.10">
    <property type="entry name" value="Tetratricopeptide repeat domain"/>
    <property type="match status" value="1"/>
</dbReference>
<evidence type="ECO:0000256" key="5">
    <source>
        <dbReference type="SAM" id="Phobius"/>
    </source>
</evidence>
<reference evidence="8" key="1">
    <citation type="submission" date="2017-05" db="EMBL/GenBank/DDBJ databases">
        <authorList>
            <person name="Macchi M."/>
            <person name="Festa S."/>
            <person name="Coppotelli B.M."/>
            <person name="Morelli I.S."/>
        </authorList>
    </citation>
    <scope>NUCLEOTIDE SEQUENCE [LARGE SCALE GENOMIC DNA]</scope>
    <source>
        <strain evidence="8">I</strain>
    </source>
</reference>
<proteinExistence type="predicted"/>
<sequence length="465" mass="50859">MKRLLLYALKLAILIAVAVWLADRPGHVAIQWQGRVIETSVAVLMAAAAALMLLAAYLYRFWRSLRRAPGRFVEGRRFARREKGYRALTRGMVAVAAGDAEAARRFARKADVLLDEPPLTLLLSAQAAQLAGDDTAASRYFEAMLRRPDMEFLGLRGLLNQSLRHKDSLQALEMAQRARSLRPDAAWTHRACFDLEVAQHRWADAQLSLAHSVRVKAISAEDGRRYKTRILVERSREAESTGNLSQALDFAHKAVGLEPDFVPAALQESHLLQQTGRDSQAARLLEKSWGRAPHAEIARAYAALGPADEGTLLKVKRLEKLVRLRPDSATGLVTLAEAELSAQLWGSARTHLLKAEQVGPSQRVYRLLADLETAERNDPIAARSWLAKAQTAAPDEAWECEACGTRAARWSALCDHCHGFDTLAWRIPGPARGLAPAPVEIDALLPAPLPPAAGTAVAPVPAATA</sequence>
<dbReference type="STRING" id="1122125.GCA_000423185_05064"/>
<evidence type="ECO:0000256" key="3">
    <source>
        <dbReference type="ARBA" id="ARBA00022989"/>
    </source>
</evidence>
<organism evidence="7 8">
    <name type="scientific">Inquilinus limosus</name>
    <dbReference type="NCBI Taxonomy" id="171674"/>
    <lineage>
        <taxon>Bacteria</taxon>
        <taxon>Pseudomonadati</taxon>
        <taxon>Pseudomonadota</taxon>
        <taxon>Alphaproteobacteria</taxon>
        <taxon>Rhodospirillales</taxon>
        <taxon>Rhodospirillaceae</taxon>
        <taxon>Inquilinus</taxon>
    </lineage>
</organism>
<comment type="subcellular location">
    <subcellularLocation>
        <location evidence="1">Membrane</location>
    </subcellularLocation>
</comment>
<evidence type="ECO:0000313" key="7">
    <source>
        <dbReference type="EMBL" id="OWJ64978.1"/>
    </source>
</evidence>
<dbReference type="InterPro" id="IPR010817">
    <property type="entry name" value="HemY_N"/>
</dbReference>
<protein>
    <recommendedName>
        <fullName evidence="6">HemY N-terminal domain-containing protein</fullName>
    </recommendedName>
</protein>
<dbReference type="GO" id="GO:0016020">
    <property type="term" value="C:membrane"/>
    <property type="evidence" value="ECO:0007669"/>
    <property type="project" value="UniProtKB-SubCell"/>
</dbReference>
<comment type="caution">
    <text evidence="7">The sequence shown here is derived from an EMBL/GenBank/DDBJ whole genome shotgun (WGS) entry which is preliminary data.</text>
</comment>
<dbReference type="InterPro" id="IPR011990">
    <property type="entry name" value="TPR-like_helical_dom_sf"/>
</dbReference>
<keyword evidence="4 5" id="KW-0472">Membrane</keyword>
<gene>
    <name evidence="7" type="ORF">BWR60_21650</name>
</gene>
<keyword evidence="8" id="KW-1185">Reference proteome</keyword>